<dbReference type="Proteomes" id="UP000640614">
    <property type="component" value="Unassembled WGS sequence"/>
</dbReference>
<evidence type="ECO:0000313" key="3">
    <source>
        <dbReference type="Proteomes" id="UP000640614"/>
    </source>
</evidence>
<reference evidence="2 3" key="1">
    <citation type="submission" date="2018-07" db="EMBL/GenBank/DDBJ databases">
        <title>Genome assembly of strain KB82.</title>
        <authorList>
            <person name="Kukolya J."/>
            <person name="Horvath B."/>
            <person name="Nagy I."/>
            <person name="Toth A."/>
        </authorList>
    </citation>
    <scope>NUCLEOTIDE SEQUENCE [LARGE SCALE GENOMIC DNA]</scope>
    <source>
        <strain evidence="2 3">Kb82</strain>
    </source>
</reference>
<protein>
    <submittedName>
        <fullName evidence="2">Uncharacterized protein</fullName>
    </submittedName>
</protein>
<comment type="caution">
    <text evidence="2">The sequence shown here is derived from an EMBL/GenBank/DDBJ whole genome shotgun (WGS) entry which is preliminary data.</text>
</comment>
<dbReference type="EMBL" id="PRDM01000001">
    <property type="protein sequence ID" value="MBE8724176.1"/>
    <property type="molecule type" value="Genomic_DNA"/>
</dbReference>
<accession>A0ABR9TFV6</accession>
<keyword evidence="1" id="KW-0812">Transmembrane</keyword>
<proteinExistence type="predicted"/>
<dbReference type="RefSeq" id="WP_193845189.1">
    <property type="nucleotide sequence ID" value="NZ_PRDM01000001.1"/>
</dbReference>
<feature type="transmembrane region" description="Helical" evidence="1">
    <location>
        <begin position="6"/>
        <end position="27"/>
    </location>
</feature>
<keyword evidence="1" id="KW-0472">Membrane</keyword>
<evidence type="ECO:0000313" key="2">
    <source>
        <dbReference type="EMBL" id="MBE8724176.1"/>
    </source>
</evidence>
<keyword evidence="3" id="KW-1185">Reference proteome</keyword>
<keyword evidence="1" id="KW-1133">Transmembrane helix</keyword>
<name>A0ABR9TFV6_9FLAO</name>
<gene>
    <name evidence="2" type="ORF">C4F50_04375</name>
</gene>
<evidence type="ECO:0000256" key="1">
    <source>
        <dbReference type="SAM" id="Phobius"/>
    </source>
</evidence>
<organism evidence="2 3">
    <name type="scientific">Flavobacterium hungaricum</name>
    <dbReference type="NCBI Taxonomy" id="2082725"/>
    <lineage>
        <taxon>Bacteria</taxon>
        <taxon>Pseudomonadati</taxon>
        <taxon>Bacteroidota</taxon>
        <taxon>Flavobacteriia</taxon>
        <taxon>Flavobacteriales</taxon>
        <taxon>Flavobacteriaceae</taxon>
        <taxon>Flavobacterium</taxon>
    </lineage>
</organism>
<sequence length="164" mass="19481">MIKNIWAAFLIMAVLLPMFLFLNPFAWGMRRAPEYVPSVRLETVLEQMRLEISQEEQIQIDTYNNTANLWYLRDCENKKLDSLENLNIELSEIKNEAFIEEKIKKFEPLIQKEIECKCYDSLVFSYSVHKEAKADTKDSDTLEYDFQKESEPRKVVIGFKIRKQ</sequence>